<dbReference type="RefSeq" id="WP_420904728.1">
    <property type="nucleotide sequence ID" value="NZ_BAAFGK010000004.1"/>
</dbReference>
<keyword evidence="2" id="KW-1185">Reference proteome</keyword>
<reference evidence="1 2" key="2">
    <citation type="submission" date="2024-09" db="EMBL/GenBank/DDBJ databases">
        <title>Draft genome sequence of Candidatus Magnetaquicoccaceae bacterium FCR-1.</title>
        <authorList>
            <person name="Shimoshige H."/>
            <person name="Shimamura S."/>
            <person name="Taoka A."/>
            <person name="Kobayashi H."/>
            <person name="Maekawa T."/>
        </authorList>
    </citation>
    <scope>NUCLEOTIDE SEQUENCE [LARGE SCALE GENOMIC DNA]</scope>
    <source>
        <strain evidence="1 2">FCR-1</strain>
    </source>
</reference>
<proteinExistence type="predicted"/>
<name>A0ABQ0C805_9PROT</name>
<sequence>MVRPLPWRLITPLIVIALLQTVWRLQTPRAEPVATSLEPPPSVAVLRLTTLNDPIVASLSWGIRLQTFDQQPGLQLPLRTIDPERLIAWLERLLALDPHAGLPLDLALKIHGFVPDPARQRRMLDFIHQAFLENPAQRWPWLARAASVARHRLNDNRLARYYLNSLESHLEPKEIPFWVDGLHARILEELGEPKEARNRLAARLERGGDTPAQQRAMRIGMERLRTATGEE</sequence>
<gene>
    <name evidence="1" type="ORF">SIID45300_01336</name>
</gene>
<organism evidence="1 2">
    <name type="scientific">Candidatus Magnetaquiglobus chichijimensis</name>
    <dbReference type="NCBI Taxonomy" id="3141448"/>
    <lineage>
        <taxon>Bacteria</taxon>
        <taxon>Pseudomonadati</taxon>
        <taxon>Pseudomonadota</taxon>
        <taxon>Magnetococcia</taxon>
        <taxon>Magnetococcales</taxon>
        <taxon>Candidatus Magnetaquicoccaceae</taxon>
        <taxon>Candidatus Magnetaquiglobus</taxon>
    </lineage>
</organism>
<evidence type="ECO:0000313" key="2">
    <source>
        <dbReference type="Proteomes" id="UP001628193"/>
    </source>
</evidence>
<comment type="caution">
    <text evidence="1">The sequence shown here is derived from an EMBL/GenBank/DDBJ whole genome shotgun (WGS) entry which is preliminary data.</text>
</comment>
<accession>A0ABQ0C805</accession>
<evidence type="ECO:0000313" key="1">
    <source>
        <dbReference type="EMBL" id="GAB0057016.1"/>
    </source>
</evidence>
<dbReference type="EMBL" id="BAAFGK010000004">
    <property type="protein sequence ID" value="GAB0057016.1"/>
    <property type="molecule type" value="Genomic_DNA"/>
</dbReference>
<reference evidence="1 2" key="1">
    <citation type="submission" date="2024-05" db="EMBL/GenBank/DDBJ databases">
        <authorList>
            <consortium name="Candidatus Magnetaquicoccaceae bacterium FCR-1 genome sequencing consortium"/>
            <person name="Shimoshige H."/>
            <person name="Shimamura S."/>
            <person name="Taoka A."/>
            <person name="Kobayashi H."/>
            <person name="Maekawa T."/>
        </authorList>
    </citation>
    <scope>NUCLEOTIDE SEQUENCE [LARGE SCALE GENOMIC DNA]</scope>
    <source>
        <strain evidence="1 2">FCR-1</strain>
    </source>
</reference>
<dbReference type="Proteomes" id="UP001628193">
    <property type="component" value="Unassembled WGS sequence"/>
</dbReference>
<protein>
    <submittedName>
        <fullName evidence="1">Uncharacterized protein</fullName>
    </submittedName>
</protein>